<protein>
    <submittedName>
        <fullName evidence="1">Uncharacterized protein</fullName>
    </submittedName>
</protein>
<organism evidence="1 2">
    <name type="scientific">Dreissena polymorpha</name>
    <name type="common">Zebra mussel</name>
    <name type="synonym">Mytilus polymorpha</name>
    <dbReference type="NCBI Taxonomy" id="45954"/>
    <lineage>
        <taxon>Eukaryota</taxon>
        <taxon>Metazoa</taxon>
        <taxon>Spiralia</taxon>
        <taxon>Lophotrochozoa</taxon>
        <taxon>Mollusca</taxon>
        <taxon>Bivalvia</taxon>
        <taxon>Autobranchia</taxon>
        <taxon>Heteroconchia</taxon>
        <taxon>Euheterodonta</taxon>
        <taxon>Imparidentia</taxon>
        <taxon>Neoheterodontei</taxon>
        <taxon>Myida</taxon>
        <taxon>Dreissenoidea</taxon>
        <taxon>Dreissenidae</taxon>
        <taxon>Dreissena</taxon>
    </lineage>
</organism>
<evidence type="ECO:0000313" key="2">
    <source>
        <dbReference type="Proteomes" id="UP000828390"/>
    </source>
</evidence>
<name>A0A9D4QJN1_DREPO</name>
<dbReference type="AlphaFoldDB" id="A0A9D4QJN1"/>
<accession>A0A9D4QJN1</accession>
<proteinExistence type="predicted"/>
<dbReference type="Proteomes" id="UP000828390">
    <property type="component" value="Unassembled WGS sequence"/>
</dbReference>
<gene>
    <name evidence="1" type="ORF">DPMN_107152</name>
</gene>
<dbReference type="EMBL" id="JAIWYP010000004">
    <property type="protein sequence ID" value="KAH3833836.1"/>
    <property type="molecule type" value="Genomic_DNA"/>
</dbReference>
<comment type="caution">
    <text evidence="1">The sequence shown here is derived from an EMBL/GenBank/DDBJ whole genome shotgun (WGS) entry which is preliminary data.</text>
</comment>
<keyword evidence="2" id="KW-1185">Reference proteome</keyword>
<reference evidence="1" key="1">
    <citation type="journal article" date="2019" name="bioRxiv">
        <title>The Genome of the Zebra Mussel, Dreissena polymorpha: A Resource for Invasive Species Research.</title>
        <authorList>
            <person name="McCartney M.A."/>
            <person name="Auch B."/>
            <person name="Kono T."/>
            <person name="Mallez S."/>
            <person name="Zhang Y."/>
            <person name="Obille A."/>
            <person name="Becker A."/>
            <person name="Abrahante J.E."/>
            <person name="Garbe J."/>
            <person name="Badalamenti J.P."/>
            <person name="Herman A."/>
            <person name="Mangelson H."/>
            <person name="Liachko I."/>
            <person name="Sullivan S."/>
            <person name="Sone E.D."/>
            <person name="Koren S."/>
            <person name="Silverstein K.A.T."/>
            <person name="Beckman K.B."/>
            <person name="Gohl D.M."/>
        </authorList>
    </citation>
    <scope>NUCLEOTIDE SEQUENCE</scope>
    <source>
        <strain evidence="1">Duluth1</strain>
        <tissue evidence="1">Whole animal</tissue>
    </source>
</reference>
<reference evidence="1" key="2">
    <citation type="submission" date="2020-11" db="EMBL/GenBank/DDBJ databases">
        <authorList>
            <person name="McCartney M.A."/>
            <person name="Auch B."/>
            <person name="Kono T."/>
            <person name="Mallez S."/>
            <person name="Becker A."/>
            <person name="Gohl D.M."/>
            <person name="Silverstein K.A.T."/>
            <person name="Koren S."/>
            <person name="Bechman K.B."/>
            <person name="Herman A."/>
            <person name="Abrahante J.E."/>
            <person name="Garbe J."/>
        </authorList>
    </citation>
    <scope>NUCLEOTIDE SEQUENCE</scope>
    <source>
        <strain evidence="1">Duluth1</strain>
        <tissue evidence="1">Whole animal</tissue>
    </source>
</reference>
<evidence type="ECO:0000313" key="1">
    <source>
        <dbReference type="EMBL" id="KAH3833836.1"/>
    </source>
</evidence>
<sequence>MSEATWSTSCTVPGGEGPQEQDLLHACGSGRSYVSRTGPVFDRGPVNGPVIK</sequence>